<dbReference type="CDD" id="cd09731">
    <property type="entry name" value="Cse2_I-E"/>
    <property type="match status" value="1"/>
</dbReference>
<organism evidence="2 3">
    <name type="scientific">Micromonospora fiedleri</name>
    <dbReference type="NCBI Taxonomy" id="1157498"/>
    <lineage>
        <taxon>Bacteria</taxon>
        <taxon>Bacillati</taxon>
        <taxon>Actinomycetota</taxon>
        <taxon>Actinomycetes</taxon>
        <taxon>Micromonosporales</taxon>
        <taxon>Micromonosporaceae</taxon>
        <taxon>Micromonospora</taxon>
    </lineage>
</organism>
<protein>
    <submittedName>
        <fullName evidence="2">Type I-E CRISPR-associated protein Cse2/CasB</fullName>
    </submittedName>
</protein>
<dbReference type="InterPro" id="IPR038287">
    <property type="entry name" value="Cse2_sf"/>
</dbReference>
<evidence type="ECO:0000313" key="2">
    <source>
        <dbReference type="EMBL" id="MBL6280236.1"/>
    </source>
</evidence>
<sequence>MDARPPIYQRRETFVRHLYGLHYAVTSDNRRRSGEARQTLARLRRAFSGGNREAEAYDVVFPFEPPIDEQDLWLLIAGLFALHPHGNTARGRTLGTAMQTLVDKRPSTARRFTQLLSLDPTAMPHYLRQAVQLLRTEDIAIDYLRLLNDLVEMRSSRERAHQIRLRWARDYHKPTRPPRSKNSPTTDPQPADGAVVEPVDA</sequence>
<accession>A0ABS1UY59</accession>
<name>A0ABS1UY59_9ACTN</name>
<evidence type="ECO:0000256" key="1">
    <source>
        <dbReference type="SAM" id="MobiDB-lite"/>
    </source>
</evidence>
<dbReference type="EMBL" id="JAETXL010000017">
    <property type="protein sequence ID" value="MBL6280236.1"/>
    <property type="molecule type" value="Genomic_DNA"/>
</dbReference>
<comment type="caution">
    <text evidence="2">The sequence shown here is derived from an EMBL/GenBank/DDBJ whole genome shotgun (WGS) entry which is preliminary data.</text>
</comment>
<dbReference type="Gene3D" id="1.10.520.40">
    <property type="entry name" value="CRISPR-associated protein Cse2"/>
    <property type="match status" value="1"/>
</dbReference>
<dbReference type="Proteomes" id="UP000661193">
    <property type="component" value="Unassembled WGS sequence"/>
</dbReference>
<gene>
    <name evidence="2" type="primary">casB</name>
    <name evidence="2" type="ORF">JMF97_29150</name>
</gene>
<keyword evidence="3" id="KW-1185">Reference proteome</keyword>
<dbReference type="Pfam" id="PF09485">
    <property type="entry name" value="CRISPR_Cse2"/>
    <property type="match status" value="1"/>
</dbReference>
<dbReference type="RefSeq" id="WP_203224457.1">
    <property type="nucleotide sequence ID" value="NZ_JAETXL010000017.1"/>
</dbReference>
<evidence type="ECO:0000313" key="3">
    <source>
        <dbReference type="Proteomes" id="UP000661193"/>
    </source>
</evidence>
<feature type="region of interest" description="Disordered" evidence="1">
    <location>
        <begin position="169"/>
        <end position="201"/>
    </location>
</feature>
<proteinExistence type="predicted"/>
<reference evidence="2 3" key="1">
    <citation type="submission" date="2021-01" db="EMBL/GenBank/DDBJ databases">
        <title>Genome sequencing of Micromonospora fiedleri MG-37.</title>
        <authorList>
            <person name="Moreland P.E.J."/>
            <person name="Stach J.E.M."/>
        </authorList>
    </citation>
    <scope>NUCLEOTIDE SEQUENCE [LARGE SCALE GENOMIC DNA]</scope>
    <source>
        <strain evidence="2 3">MG-37</strain>
    </source>
</reference>
<dbReference type="NCBIfam" id="TIGR02548">
    <property type="entry name" value="casB_cse2"/>
    <property type="match status" value="1"/>
</dbReference>
<dbReference type="InterPro" id="IPR013382">
    <property type="entry name" value="CRISPR-assoc_prot_Cse2"/>
</dbReference>